<dbReference type="RefSeq" id="WP_175445554.1">
    <property type="nucleotide sequence ID" value="NZ_FMUG01000011.1"/>
</dbReference>
<organism evidence="2 3">
    <name type="scientific">Lysinibacillus fusiformis</name>
    <dbReference type="NCBI Taxonomy" id="28031"/>
    <lineage>
        <taxon>Bacteria</taxon>
        <taxon>Bacillati</taxon>
        <taxon>Bacillota</taxon>
        <taxon>Bacilli</taxon>
        <taxon>Bacillales</taxon>
        <taxon>Bacillaceae</taxon>
        <taxon>Lysinibacillus</taxon>
    </lineage>
</organism>
<gene>
    <name evidence="2" type="ORF">SAMN02787113_04571</name>
</gene>
<sequence length="95" mass="10645">MPILTRKPTDYAQGNDHVVRVDDKVNNTLNNPLDAEIIDTKVGHMFGNPISYVVNKQVQSLSMFQLMIKRLFKQFLSIVTLGIAETAVAVMILTL</sequence>
<dbReference type="AlphaFoldDB" id="A0A1H9S111"/>
<keyword evidence="1" id="KW-1133">Transmembrane helix</keyword>
<evidence type="ECO:0000313" key="2">
    <source>
        <dbReference type="EMBL" id="SER77799.1"/>
    </source>
</evidence>
<feature type="transmembrane region" description="Helical" evidence="1">
    <location>
        <begin position="75"/>
        <end position="94"/>
    </location>
</feature>
<dbReference type="Proteomes" id="UP000199410">
    <property type="component" value="Unassembled WGS sequence"/>
</dbReference>
<dbReference type="EMBL" id="FOEL01000025">
    <property type="protein sequence ID" value="SER77799.1"/>
    <property type="molecule type" value="Genomic_DNA"/>
</dbReference>
<accession>A0A1H9S111</accession>
<keyword evidence="1" id="KW-0472">Membrane</keyword>
<evidence type="ECO:0000313" key="3">
    <source>
        <dbReference type="Proteomes" id="UP000199410"/>
    </source>
</evidence>
<keyword evidence="1" id="KW-0812">Transmembrane</keyword>
<name>A0A1H9S111_9BACI</name>
<comment type="caution">
    <text evidence="2">The sequence shown here is derived from an EMBL/GenBank/DDBJ whole genome shotgun (WGS) entry which is preliminary data.</text>
</comment>
<evidence type="ECO:0000256" key="1">
    <source>
        <dbReference type="SAM" id="Phobius"/>
    </source>
</evidence>
<reference evidence="2 3" key="1">
    <citation type="submission" date="2016-10" db="EMBL/GenBank/DDBJ databases">
        <authorList>
            <person name="Varghese N."/>
            <person name="Submissions S."/>
        </authorList>
    </citation>
    <scope>NUCLEOTIDE SEQUENCE [LARGE SCALE GENOMIC DNA]</scope>
    <source>
        <strain evidence="2 3">TC-13</strain>
    </source>
</reference>
<proteinExistence type="predicted"/>
<protein>
    <submittedName>
        <fullName evidence="2">Uncharacterized protein</fullName>
    </submittedName>
</protein>